<dbReference type="InterPro" id="IPR043133">
    <property type="entry name" value="GTP-CH-I_C/QueF"/>
</dbReference>
<organism evidence="2 3">
    <name type="scientific">Campylobacter gracilis RM3268</name>
    <dbReference type="NCBI Taxonomy" id="553220"/>
    <lineage>
        <taxon>Bacteria</taxon>
        <taxon>Pseudomonadati</taxon>
        <taxon>Campylobacterota</taxon>
        <taxon>Epsilonproteobacteria</taxon>
        <taxon>Campylobacterales</taxon>
        <taxon>Campylobacteraceae</taxon>
        <taxon>Campylobacter</taxon>
    </lineage>
</organism>
<evidence type="ECO:0000313" key="3">
    <source>
        <dbReference type="Proteomes" id="UP000005709"/>
    </source>
</evidence>
<dbReference type="GO" id="GO:0006760">
    <property type="term" value="P:folic acid-containing compound metabolic process"/>
    <property type="evidence" value="ECO:0007669"/>
    <property type="project" value="InterPro"/>
</dbReference>
<dbReference type="eggNOG" id="COG1539">
    <property type="taxonomic scope" value="Bacteria"/>
</dbReference>
<dbReference type="RefSeq" id="WP_005871258.1">
    <property type="nucleotide sequence ID" value="NZ_ACYG01000024.1"/>
</dbReference>
<dbReference type="EC" id="4.1.2.25" evidence="2"/>
<name>C8PHR9_9BACT</name>
<dbReference type="Gene3D" id="3.30.1130.10">
    <property type="match status" value="1"/>
</dbReference>
<keyword evidence="2" id="KW-0456">Lyase</keyword>
<proteinExistence type="predicted"/>
<dbReference type="AlphaFoldDB" id="C8PHR9"/>
<dbReference type="STRING" id="824.CGRAC_1834"/>
<accession>C8PHR9</accession>
<reference evidence="2 3" key="1">
    <citation type="submission" date="2009-07" db="EMBL/GenBank/DDBJ databases">
        <authorList>
            <person name="Madupu R."/>
            <person name="Sebastian Y."/>
            <person name="Durkin A.S."/>
            <person name="Torralba M."/>
            <person name="Methe B."/>
            <person name="Sutton G.G."/>
            <person name="Strausberg R.L."/>
            <person name="Nelson K.E."/>
        </authorList>
    </citation>
    <scope>NUCLEOTIDE SEQUENCE [LARGE SCALE GENOMIC DNA]</scope>
    <source>
        <strain evidence="2 3">RM3268</strain>
    </source>
</reference>
<dbReference type="SMART" id="SM00905">
    <property type="entry name" value="FolB"/>
    <property type="match status" value="1"/>
</dbReference>
<gene>
    <name evidence="2" type="primary">folB</name>
    <name evidence="2" type="ORF">CAMGR0001_0515</name>
</gene>
<dbReference type="Pfam" id="PF02152">
    <property type="entry name" value="FolB"/>
    <property type="match status" value="1"/>
</dbReference>
<dbReference type="Proteomes" id="UP000005709">
    <property type="component" value="Unassembled WGS sequence"/>
</dbReference>
<evidence type="ECO:0000313" key="2">
    <source>
        <dbReference type="EMBL" id="EEV17683.1"/>
    </source>
</evidence>
<dbReference type="GO" id="GO:0004150">
    <property type="term" value="F:dihydroneopterin aldolase activity"/>
    <property type="evidence" value="ECO:0007669"/>
    <property type="project" value="UniProtKB-EC"/>
</dbReference>
<keyword evidence="3" id="KW-1185">Reference proteome</keyword>
<protein>
    <submittedName>
        <fullName evidence="2">Dihydroneopterin aldolase</fullName>
        <ecNumber evidence="2">4.1.2.25</ecNumber>
    </submittedName>
</protein>
<dbReference type="InterPro" id="IPR006157">
    <property type="entry name" value="FolB_dom"/>
</dbReference>
<dbReference type="EMBL" id="ACYG01000024">
    <property type="protein sequence ID" value="EEV17683.1"/>
    <property type="molecule type" value="Genomic_DNA"/>
</dbReference>
<dbReference type="SUPFAM" id="SSF55620">
    <property type="entry name" value="Tetrahydrobiopterin biosynthesis enzymes-like"/>
    <property type="match status" value="1"/>
</dbReference>
<feature type="domain" description="Dihydroneopterin aldolase/epimerase" evidence="1">
    <location>
        <begin position="4"/>
        <end position="103"/>
    </location>
</feature>
<dbReference type="OrthoDB" id="5373183at2"/>
<comment type="caution">
    <text evidence="2">The sequence shown here is derived from an EMBL/GenBank/DDBJ whole genome shotgun (WGS) entry which is preliminary data.</text>
</comment>
<sequence>MIKILIEKLEFGAIIGTLDFERKREQRVWVWAKLGAEEFIDYARVCEYIKAEFREKKFRLVEDALRYFAQEFHSKFRSMDYFYMKILKPEILQDASVGAEIEIKF</sequence>
<evidence type="ECO:0000259" key="1">
    <source>
        <dbReference type="SMART" id="SM00905"/>
    </source>
</evidence>